<dbReference type="OrthoDB" id="9815506at2"/>
<evidence type="ECO:0000259" key="3">
    <source>
        <dbReference type="Pfam" id="PF08541"/>
    </source>
</evidence>
<dbReference type="GO" id="GO:0044550">
    <property type="term" value="P:secondary metabolite biosynthetic process"/>
    <property type="evidence" value="ECO:0007669"/>
    <property type="project" value="TreeGrafter"/>
</dbReference>
<name>A0A3A8IKZ9_9BACT</name>
<dbReference type="Pfam" id="PF08545">
    <property type="entry name" value="ACP_syn_III"/>
    <property type="match status" value="1"/>
</dbReference>
<dbReference type="PANTHER" id="PTHR34069:SF2">
    <property type="entry name" value="BETA-KETOACYL-[ACYL-CARRIER-PROTEIN] SYNTHASE III"/>
    <property type="match status" value="1"/>
</dbReference>
<protein>
    <submittedName>
        <fullName evidence="5">Ketoacyl-ACP synthase III</fullName>
    </submittedName>
</protein>
<dbReference type="PANTHER" id="PTHR34069">
    <property type="entry name" value="3-OXOACYL-[ACYL-CARRIER-PROTEIN] SYNTHASE 3"/>
    <property type="match status" value="1"/>
</dbReference>
<accession>A0A3A8IKZ9</accession>
<proteinExistence type="predicted"/>
<dbReference type="Gene3D" id="3.40.47.10">
    <property type="match status" value="1"/>
</dbReference>
<dbReference type="NCBIfam" id="NF006829">
    <property type="entry name" value="PRK09352.1"/>
    <property type="match status" value="1"/>
</dbReference>
<keyword evidence="6" id="KW-1185">Reference proteome</keyword>
<comment type="caution">
    <text evidence="5">The sequence shown here is derived from an EMBL/GenBank/DDBJ whole genome shotgun (WGS) entry which is preliminary data.</text>
</comment>
<dbReference type="SUPFAM" id="SSF53901">
    <property type="entry name" value="Thiolase-like"/>
    <property type="match status" value="1"/>
</dbReference>
<feature type="domain" description="Beta-ketoacyl-[acyl-carrier-protein] synthase III N-terminal" evidence="4">
    <location>
        <begin position="108"/>
        <end position="186"/>
    </location>
</feature>
<dbReference type="EMBL" id="RAVZ01000184">
    <property type="protein sequence ID" value="RKG83136.1"/>
    <property type="molecule type" value="Genomic_DNA"/>
</dbReference>
<evidence type="ECO:0000259" key="4">
    <source>
        <dbReference type="Pfam" id="PF08545"/>
    </source>
</evidence>
<dbReference type="GO" id="GO:0006633">
    <property type="term" value="P:fatty acid biosynthetic process"/>
    <property type="evidence" value="ECO:0007669"/>
    <property type="project" value="InterPro"/>
</dbReference>
<sequence>MRYANILSTGRYVPEKLLTNADVEAILGEKVDEWLQTNVGIKQRHVMADDQATSDLAVAAAKEALARAKVDPKDLDLVLVASDTPDYLSPGTSSVVQAKLGAVNAGTYDINAACAGWVTALDVASKTISADDSYQRILVVGAYGMTRYVNWKDKKTCTLFADGAGAVVLGASDKPGFLGAKLLANGEYHDALGIYTGGTNRPATAETLKLTDGKPAVQFVRKFPSTFNTERWPILLDTLLKRADQTLDDVKLFVFTQLNLRTIEATMKALNQPMAKAHYTMDKWGYTGSACIPMTLDDAVQQGKVKKGDLVAFCASGGGLAMASALYRWTA</sequence>
<dbReference type="InterPro" id="IPR013747">
    <property type="entry name" value="ACP_syn_III_C"/>
</dbReference>
<organism evidence="5 6">
    <name type="scientific">Corallococcus terminator</name>
    <dbReference type="NCBI Taxonomy" id="2316733"/>
    <lineage>
        <taxon>Bacteria</taxon>
        <taxon>Pseudomonadati</taxon>
        <taxon>Myxococcota</taxon>
        <taxon>Myxococcia</taxon>
        <taxon>Myxococcales</taxon>
        <taxon>Cystobacterineae</taxon>
        <taxon>Myxococcaceae</taxon>
        <taxon>Corallococcus</taxon>
    </lineage>
</organism>
<dbReference type="GO" id="GO:0004315">
    <property type="term" value="F:3-oxoacyl-[acyl-carrier-protein] synthase activity"/>
    <property type="evidence" value="ECO:0007669"/>
    <property type="project" value="InterPro"/>
</dbReference>
<evidence type="ECO:0000313" key="6">
    <source>
        <dbReference type="Proteomes" id="UP000268094"/>
    </source>
</evidence>
<evidence type="ECO:0000256" key="1">
    <source>
        <dbReference type="ARBA" id="ARBA00022679"/>
    </source>
</evidence>
<dbReference type="RefSeq" id="WP_120543055.1">
    <property type="nucleotide sequence ID" value="NZ_RAVZ01000184.1"/>
</dbReference>
<keyword evidence="2" id="KW-0012">Acyltransferase</keyword>
<keyword evidence="1" id="KW-0808">Transferase</keyword>
<evidence type="ECO:0000313" key="5">
    <source>
        <dbReference type="EMBL" id="RKG83136.1"/>
    </source>
</evidence>
<dbReference type="Pfam" id="PF08541">
    <property type="entry name" value="ACP_syn_III_C"/>
    <property type="match status" value="1"/>
</dbReference>
<feature type="domain" description="Beta-ketoacyl-[acyl-carrier-protein] synthase III C-terminal" evidence="3">
    <location>
        <begin position="240"/>
        <end position="329"/>
    </location>
</feature>
<dbReference type="InterPro" id="IPR013751">
    <property type="entry name" value="ACP_syn_III_N"/>
</dbReference>
<dbReference type="InterPro" id="IPR016039">
    <property type="entry name" value="Thiolase-like"/>
</dbReference>
<evidence type="ECO:0000256" key="2">
    <source>
        <dbReference type="ARBA" id="ARBA00023315"/>
    </source>
</evidence>
<dbReference type="AlphaFoldDB" id="A0A3A8IKZ9"/>
<dbReference type="Proteomes" id="UP000268094">
    <property type="component" value="Unassembled WGS sequence"/>
</dbReference>
<dbReference type="CDD" id="cd00830">
    <property type="entry name" value="KAS_III"/>
    <property type="match status" value="1"/>
</dbReference>
<gene>
    <name evidence="5" type="ORF">D7V88_24420</name>
</gene>
<reference evidence="6" key="1">
    <citation type="submission" date="2018-09" db="EMBL/GenBank/DDBJ databases">
        <authorList>
            <person name="Livingstone P.G."/>
            <person name="Whitworth D.E."/>
        </authorList>
    </citation>
    <scope>NUCLEOTIDE SEQUENCE [LARGE SCALE GENOMIC DNA]</scope>
    <source>
        <strain evidence="6">CA054A</strain>
    </source>
</reference>